<accession>A0A5M3T315</accession>
<comment type="caution">
    <text evidence="1">The sequence shown here is derived from an EMBL/GenBank/DDBJ whole genome shotgun (WGS) entry which is preliminary data.</text>
</comment>
<dbReference type="Proteomes" id="UP000326169">
    <property type="component" value="Unassembled WGS sequence"/>
</dbReference>
<gene>
    <name evidence="1" type="ORF">NIES46_03080</name>
</gene>
<protein>
    <submittedName>
        <fullName evidence="1">Uncharacterized protein</fullName>
    </submittedName>
</protein>
<reference evidence="1 2" key="1">
    <citation type="journal article" date="2019" name="J Genomics">
        <title>The Draft Genome of a Hydrogen-producing Cyanobacterium, Arthrospira platensis NIES-46.</title>
        <authorList>
            <person name="Suzuki S."/>
            <person name="Yamaguchi H."/>
            <person name="Kawachi M."/>
        </authorList>
    </citation>
    <scope>NUCLEOTIDE SEQUENCE [LARGE SCALE GENOMIC DNA]</scope>
    <source>
        <strain evidence="1 2">NIES-46</strain>
    </source>
</reference>
<evidence type="ECO:0000313" key="1">
    <source>
        <dbReference type="EMBL" id="GCE92270.1"/>
    </source>
</evidence>
<sequence>MDRYPTCSLRQDVSEYVADLQLHMTLQARNLIPTLTKTKENDSREEMLQQTQAYFEKIASRQAS</sequence>
<name>A0A5M3T315_LIMPL</name>
<dbReference type="EMBL" id="BIMW01000008">
    <property type="protein sequence ID" value="GCE92270.1"/>
    <property type="molecule type" value="Genomic_DNA"/>
</dbReference>
<dbReference type="GeneID" id="301681283"/>
<keyword evidence="2" id="KW-1185">Reference proteome</keyword>
<proteinExistence type="predicted"/>
<dbReference type="RefSeq" id="WP_006616052.1">
    <property type="nucleotide sequence ID" value="NZ_BIMW01000008.1"/>
</dbReference>
<evidence type="ECO:0000313" key="2">
    <source>
        <dbReference type="Proteomes" id="UP000326169"/>
    </source>
</evidence>
<organism evidence="1 2">
    <name type="scientific">Limnospira platensis NIES-46</name>
    <dbReference type="NCBI Taxonomy" id="1236695"/>
    <lineage>
        <taxon>Bacteria</taxon>
        <taxon>Bacillati</taxon>
        <taxon>Cyanobacteriota</taxon>
        <taxon>Cyanophyceae</taxon>
        <taxon>Oscillatoriophycideae</taxon>
        <taxon>Oscillatoriales</taxon>
        <taxon>Sirenicapillariaceae</taxon>
        <taxon>Limnospira</taxon>
    </lineage>
</organism>